<dbReference type="EMBL" id="JACHDO010000001">
    <property type="protein sequence ID" value="MBB5493960.1"/>
    <property type="molecule type" value="Genomic_DNA"/>
</dbReference>
<reference evidence="1 2" key="1">
    <citation type="submission" date="2020-08" db="EMBL/GenBank/DDBJ databases">
        <title>Sequencing the genomes of 1000 actinobacteria strains.</title>
        <authorList>
            <person name="Klenk H.-P."/>
        </authorList>
    </citation>
    <scope>NUCLEOTIDE SEQUENCE [LARGE SCALE GENOMIC DNA]</scope>
    <source>
        <strain evidence="1 2">DSM 44598</strain>
    </source>
</reference>
<proteinExistence type="predicted"/>
<keyword evidence="2" id="KW-1185">Reference proteome</keyword>
<evidence type="ECO:0000313" key="1">
    <source>
        <dbReference type="EMBL" id="MBB5493960.1"/>
    </source>
</evidence>
<organism evidence="1 2">
    <name type="scientific">Nocardiopsis metallicus</name>
    <dbReference type="NCBI Taxonomy" id="179819"/>
    <lineage>
        <taxon>Bacteria</taxon>
        <taxon>Bacillati</taxon>
        <taxon>Actinomycetota</taxon>
        <taxon>Actinomycetes</taxon>
        <taxon>Streptosporangiales</taxon>
        <taxon>Nocardiopsidaceae</taxon>
        <taxon>Nocardiopsis</taxon>
    </lineage>
</organism>
<gene>
    <name evidence="1" type="ORF">HNR07_005097</name>
</gene>
<sequence>MSYDGIETGKPYYLTCGDQGVAGEIESRWEWIKLTGQYGDHGDPVVFHQQGDGYVIEQTKRHWDNYMFWQAAGGICLNQVNESSQWFVQPATNGKIVLSVKHFGDDLQVHRQSSLSGTQWLKAYQHEQDHGRYGHGVSETPILEFTLVPA</sequence>
<name>A0A840WA81_9ACTN</name>
<dbReference type="AlphaFoldDB" id="A0A840WA81"/>
<comment type="caution">
    <text evidence="1">The sequence shown here is derived from an EMBL/GenBank/DDBJ whole genome shotgun (WGS) entry which is preliminary data.</text>
</comment>
<accession>A0A840WA81</accession>
<evidence type="ECO:0000313" key="2">
    <source>
        <dbReference type="Proteomes" id="UP000579647"/>
    </source>
</evidence>
<dbReference type="Proteomes" id="UP000579647">
    <property type="component" value="Unassembled WGS sequence"/>
</dbReference>
<protein>
    <submittedName>
        <fullName evidence="1">Uncharacterized protein</fullName>
    </submittedName>
</protein>
<dbReference type="RefSeq" id="WP_184367046.1">
    <property type="nucleotide sequence ID" value="NZ_BAAAKM010000078.1"/>
</dbReference>